<dbReference type="AlphaFoldDB" id="A0A831L8D1"/>
<organism evidence="3">
    <name type="scientific">Geoalkalibacter subterraneus</name>
    <dbReference type="NCBI Taxonomy" id="483547"/>
    <lineage>
        <taxon>Bacteria</taxon>
        <taxon>Pseudomonadati</taxon>
        <taxon>Thermodesulfobacteriota</taxon>
        <taxon>Desulfuromonadia</taxon>
        <taxon>Desulfuromonadales</taxon>
        <taxon>Geoalkalibacteraceae</taxon>
        <taxon>Geoalkalibacter</taxon>
    </lineage>
</organism>
<evidence type="ECO:0000313" key="3">
    <source>
        <dbReference type="EMBL" id="HDR47138.1"/>
    </source>
</evidence>
<feature type="transmembrane region" description="Helical" evidence="1">
    <location>
        <begin position="37"/>
        <end position="56"/>
    </location>
</feature>
<keyword evidence="2" id="KW-0732">Signal</keyword>
<protein>
    <submittedName>
        <fullName evidence="3">Uncharacterized protein</fullName>
    </submittedName>
</protein>
<evidence type="ECO:0000256" key="1">
    <source>
        <dbReference type="SAM" id="Phobius"/>
    </source>
</evidence>
<dbReference type="Proteomes" id="UP000886162">
    <property type="component" value="Unassembled WGS sequence"/>
</dbReference>
<proteinExistence type="predicted"/>
<keyword evidence="1" id="KW-0472">Membrane</keyword>
<dbReference type="EMBL" id="DSDO01000370">
    <property type="protein sequence ID" value="HDR47138.1"/>
    <property type="molecule type" value="Genomic_DNA"/>
</dbReference>
<feature type="signal peptide" evidence="2">
    <location>
        <begin position="1"/>
        <end position="21"/>
    </location>
</feature>
<gene>
    <name evidence="3" type="ORF">ENN94_05485</name>
</gene>
<evidence type="ECO:0000256" key="2">
    <source>
        <dbReference type="SAM" id="SignalP"/>
    </source>
</evidence>
<accession>A0A831L8D1</accession>
<feature type="chain" id="PRO_5032631786" evidence="2">
    <location>
        <begin position="22"/>
        <end position="73"/>
    </location>
</feature>
<reference evidence="3" key="1">
    <citation type="journal article" date="2020" name="mSystems">
        <title>Genome- and Community-Level Interaction Insights into Carbon Utilization and Element Cycling Functions of Hydrothermarchaeota in Hydrothermal Sediment.</title>
        <authorList>
            <person name="Zhou Z."/>
            <person name="Liu Y."/>
            <person name="Xu W."/>
            <person name="Pan J."/>
            <person name="Luo Z.H."/>
            <person name="Li M."/>
        </authorList>
    </citation>
    <scope>NUCLEOTIDE SEQUENCE [LARGE SCALE GENOMIC DNA]</scope>
    <source>
        <strain evidence="3">SpSt-1220</strain>
    </source>
</reference>
<keyword evidence="1" id="KW-1133">Transmembrane helix</keyword>
<comment type="caution">
    <text evidence="3">The sequence shown here is derived from an EMBL/GenBank/DDBJ whole genome shotgun (WGS) entry which is preliminary data.</text>
</comment>
<name>A0A831L8D1_9BACT</name>
<keyword evidence="1" id="KW-0812">Transmembrane</keyword>
<sequence length="73" mass="7596">MKKQIMTLTLALCAAAGNAFAGFGTSVAGDGLIGKVFLAFLAAIVVFQLLPGLALFGSMLKGMFRQTPESESR</sequence>